<reference evidence="1 2" key="1">
    <citation type="submission" date="2015-12" db="EMBL/GenBank/DDBJ databases">
        <title>Genome comparisons provide insights into the role of secondary metabolites in the pathogenic phase of the Photorhabdus life cycle.</title>
        <authorList>
            <person name="Tobias N.J."/>
            <person name="Mishra B."/>
            <person name="Gupta D.K."/>
            <person name="Thines M."/>
            <person name="Stinear T.P."/>
            <person name="Bode H.B."/>
        </authorList>
    </citation>
    <scope>NUCLEOTIDE SEQUENCE [LARGE SCALE GENOMIC DNA]</scope>
    <source>
        <strain evidence="1 2">PB68.1</strain>
    </source>
</reference>
<protein>
    <recommendedName>
        <fullName evidence="3">Pyocin immunity protein</fullName>
    </recommendedName>
</protein>
<organism evidence="1 2">
    <name type="scientific">Photorhabdus australis subsp. thailandensis</name>
    <dbReference type="NCBI Taxonomy" id="2805096"/>
    <lineage>
        <taxon>Bacteria</taxon>
        <taxon>Pseudomonadati</taxon>
        <taxon>Pseudomonadota</taxon>
        <taxon>Gammaproteobacteria</taxon>
        <taxon>Enterobacterales</taxon>
        <taxon>Morganellaceae</taxon>
        <taxon>Photorhabdus</taxon>
    </lineage>
</organism>
<sequence length="153" mass="16991">MMTDIVAIINSLGQTADILVENQLISAGKFEHIFNSDEEFHCQPELGLMLVFDEFTKKLISVCITLTSYLPEIEVYKGNMPSPFQPVMDKAAVRAILGQPSEVNEATEVPVIGMVGGWDVYIDCLKDLYPAINIVFGYTIHQRVSDLTFTKSG</sequence>
<dbReference type="PATRIC" id="fig|286156.4.peg.1686"/>
<dbReference type="STRING" id="286156.Ppb6_01492"/>
<dbReference type="EMBL" id="LOMY01000046">
    <property type="protein sequence ID" value="OCQ53300.1"/>
    <property type="molecule type" value="Genomic_DNA"/>
</dbReference>
<dbReference type="Pfam" id="PF19929">
    <property type="entry name" value="DUF6392"/>
    <property type="match status" value="1"/>
</dbReference>
<evidence type="ECO:0000313" key="2">
    <source>
        <dbReference type="Proteomes" id="UP000093476"/>
    </source>
</evidence>
<dbReference type="RefSeq" id="WP_240487741.1">
    <property type="nucleotide sequence ID" value="NZ_LOMY01000046.1"/>
</dbReference>
<gene>
    <name evidence="1" type="ORF">Ppb6_01492</name>
</gene>
<keyword evidence="2" id="KW-1185">Reference proteome</keyword>
<dbReference type="Proteomes" id="UP000093476">
    <property type="component" value="Unassembled WGS sequence"/>
</dbReference>
<dbReference type="AlphaFoldDB" id="A0A1C0U5U4"/>
<proteinExistence type="predicted"/>
<evidence type="ECO:0000313" key="1">
    <source>
        <dbReference type="EMBL" id="OCQ53300.1"/>
    </source>
</evidence>
<dbReference type="InterPro" id="IPR045657">
    <property type="entry name" value="DUF6392"/>
</dbReference>
<evidence type="ECO:0008006" key="3">
    <source>
        <dbReference type="Google" id="ProtNLM"/>
    </source>
</evidence>
<accession>A0A1C0U5U4</accession>
<name>A0A1C0U5U4_9GAMM</name>
<comment type="caution">
    <text evidence="1">The sequence shown here is derived from an EMBL/GenBank/DDBJ whole genome shotgun (WGS) entry which is preliminary data.</text>
</comment>